<sequence length="252" mass="27186">MHIHQAPGELGLVELRAWITRIADEFEAPGRDGWRREARKARETRRQLDLLEDSLRDGQISAGPRRTDGHEGKDVLRRLLASGVARYLARSAPPVADAPLPEQVIVEVATVALWHVTLAPSLPDGWFDDLQYLTSPMLARSVLETRQAHGRRSGPSFEAFARAVAAKPSGIGLINLFDDLGDPKRGGPALTALALAGRVDPPPHRGGVKPIVAWILAGAIGTVAAGRADSLVRTLTSDAFDGLVVDIDIDLY</sequence>
<dbReference type="Proteomes" id="UP001595993">
    <property type="component" value="Unassembled WGS sequence"/>
</dbReference>
<comment type="caution">
    <text evidence="1">The sequence shown here is derived from an EMBL/GenBank/DDBJ whole genome shotgun (WGS) entry which is preliminary data.</text>
</comment>
<gene>
    <name evidence="1" type="ORF">ACFO9E_12860</name>
</gene>
<evidence type="ECO:0000313" key="2">
    <source>
        <dbReference type="Proteomes" id="UP001595993"/>
    </source>
</evidence>
<name>A0ABV9G317_9ACTN</name>
<reference evidence="2" key="1">
    <citation type="journal article" date="2019" name="Int. J. Syst. Evol. Microbiol.">
        <title>The Global Catalogue of Microorganisms (GCM) 10K type strain sequencing project: providing services to taxonomists for standard genome sequencing and annotation.</title>
        <authorList>
            <consortium name="The Broad Institute Genomics Platform"/>
            <consortium name="The Broad Institute Genome Sequencing Center for Infectious Disease"/>
            <person name="Wu L."/>
            <person name="Ma J."/>
        </authorList>
    </citation>
    <scope>NUCLEOTIDE SEQUENCE [LARGE SCALE GENOMIC DNA]</scope>
    <source>
        <strain evidence="2">CGMCC 4.7139</strain>
    </source>
</reference>
<protein>
    <submittedName>
        <fullName evidence="1">Uncharacterized protein</fullName>
    </submittedName>
</protein>
<dbReference type="RefSeq" id="WP_381194517.1">
    <property type="nucleotide sequence ID" value="NZ_JBHSFE010000010.1"/>
</dbReference>
<keyword evidence="2" id="KW-1185">Reference proteome</keyword>
<evidence type="ECO:0000313" key="1">
    <source>
        <dbReference type="EMBL" id="MFC4608706.1"/>
    </source>
</evidence>
<dbReference type="EMBL" id="JBHSFE010000010">
    <property type="protein sequence ID" value="MFC4608706.1"/>
    <property type="molecule type" value="Genomic_DNA"/>
</dbReference>
<organism evidence="1 2">
    <name type="scientific">Streptomyces maoxianensis</name>
    <dbReference type="NCBI Taxonomy" id="1459942"/>
    <lineage>
        <taxon>Bacteria</taxon>
        <taxon>Bacillati</taxon>
        <taxon>Actinomycetota</taxon>
        <taxon>Actinomycetes</taxon>
        <taxon>Kitasatosporales</taxon>
        <taxon>Streptomycetaceae</taxon>
        <taxon>Streptomyces</taxon>
    </lineage>
</organism>
<accession>A0ABV9G317</accession>
<proteinExistence type="predicted"/>